<evidence type="ECO:0000259" key="2">
    <source>
        <dbReference type="Pfam" id="PF14145"/>
    </source>
</evidence>
<keyword evidence="4" id="KW-1185">Reference proteome</keyword>
<keyword evidence="1" id="KW-1133">Transmembrane helix</keyword>
<feature type="transmembrane region" description="Helical" evidence="1">
    <location>
        <begin position="164"/>
        <end position="186"/>
    </location>
</feature>
<evidence type="ECO:0000313" key="3">
    <source>
        <dbReference type="EMBL" id="MCX2522760.1"/>
    </source>
</evidence>
<feature type="transmembrane region" description="Helical" evidence="1">
    <location>
        <begin position="198"/>
        <end position="218"/>
    </location>
</feature>
<feature type="transmembrane region" description="Helical" evidence="1">
    <location>
        <begin position="101"/>
        <end position="125"/>
    </location>
</feature>
<dbReference type="EMBL" id="JAPIVE010000001">
    <property type="protein sequence ID" value="MCX2522760.1"/>
    <property type="molecule type" value="Genomic_DNA"/>
</dbReference>
<dbReference type="Proteomes" id="UP001165678">
    <property type="component" value="Unassembled WGS sequence"/>
</dbReference>
<dbReference type="AlphaFoldDB" id="A0AA41ZE17"/>
<dbReference type="Pfam" id="PF14145">
    <property type="entry name" value="YrhK"/>
    <property type="match status" value="2"/>
</dbReference>
<name>A0AA41ZE17_9GAMM</name>
<feature type="domain" description="YrhK" evidence="2">
    <location>
        <begin position="26"/>
        <end position="80"/>
    </location>
</feature>
<gene>
    <name evidence="3" type="ORF">OQ287_00710</name>
</gene>
<evidence type="ECO:0000256" key="1">
    <source>
        <dbReference type="SAM" id="Phobius"/>
    </source>
</evidence>
<comment type="caution">
    <text evidence="3">The sequence shown here is derived from an EMBL/GenBank/DDBJ whole genome shotgun (WGS) entry which is preliminary data.</text>
</comment>
<dbReference type="PANTHER" id="PTHR34967:SF1">
    <property type="entry name" value="OS02G0257200 PROTEIN"/>
    <property type="match status" value="1"/>
</dbReference>
<feature type="transmembrane region" description="Helical" evidence="1">
    <location>
        <begin position="33"/>
        <end position="53"/>
    </location>
</feature>
<evidence type="ECO:0000313" key="4">
    <source>
        <dbReference type="Proteomes" id="UP001165678"/>
    </source>
</evidence>
<dbReference type="RefSeq" id="WP_250935961.1">
    <property type="nucleotide sequence ID" value="NZ_JAMLJK010000001.1"/>
</dbReference>
<accession>A0AA41ZE17</accession>
<organism evidence="3 4">
    <name type="scientific">Larsenimonas rhizosphaerae</name>
    <dbReference type="NCBI Taxonomy" id="2944682"/>
    <lineage>
        <taxon>Bacteria</taxon>
        <taxon>Pseudomonadati</taxon>
        <taxon>Pseudomonadota</taxon>
        <taxon>Gammaproteobacteria</taxon>
        <taxon>Oceanospirillales</taxon>
        <taxon>Halomonadaceae</taxon>
        <taxon>Larsenimonas</taxon>
    </lineage>
</organism>
<dbReference type="PANTHER" id="PTHR34967">
    <property type="entry name" value="OS02G0257200 PROTEIN"/>
    <property type="match status" value="1"/>
</dbReference>
<keyword evidence="1" id="KW-0812">Transmembrane</keyword>
<dbReference type="InterPro" id="IPR025424">
    <property type="entry name" value="YrhK_domain"/>
</dbReference>
<keyword evidence="1" id="KW-0472">Membrane</keyword>
<sequence length="279" mass="31725">MPHLFTDRPRTSRPGRGAHDLNRDYRWEGINAVLYELGGVMFIVGSIMFFPRFEAWKDIGAWLFFVGSLVYLVVQAHDVIEVRRFWNRRRVSPSRILESAALGIYIVGTILYAIGSLFFLSWWHWVVPGAWLFVIGSVLFLIGASLNVMMVIRASALLTLQLMNLTAVTFIVGSVLFVVGSVPYIWSYESASDRAQLLSFLAWLFLIGSAFFMLGGLFNHQRARIVIRHRFDAKARDKEADERLLAFVRGELNDPEHVLDDDYTYESSATVSSDTSRSS</sequence>
<proteinExistence type="predicted"/>
<protein>
    <submittedName>
        <fullName evidence="3">YrhK family protein</fullName>
    </submittedName>
</protein>
<feature type="domain" description="YrhK" evidence="2">
    <location>
        <begin position="96"/>
        <end position="150"/>
    </location>
</feature>
<reference evidence="3" key="1">
    <citation type="submission" date="2022-11" db="EMBL/GenBank/DDBJ databases">
        <title>Larsenimonas rhizosphaerae sp. nov., isolated from a tidal mudflat.</title>
        <authorList>
            <person name="Lee S.D."/>
            <person name="Kim I.S."/>
        </authorList>
    </citation>
    <scope>NUCLEOTIDE SEQUENCE</scope>
    <source>
        <strain evidence="3">GH2-1</strain>
    </source>
</reference>
<feature type="transmembrane region" description="Helical" evidence="1">
    <location>
        <begin position="131"/>
        <end position="152"/>
    </location>
</feature>
<feature type="transmembrane region" description="Helical" evidence="1">
    <location>
        <begin position="59"/>
        <end position="80"/>
    </location>
</feature>